<evidence type="ECO:0000313" key="2">
    <source>
        <dbReference type="Proteomes" id="UP000001192"/>
    </source>
</evidence>
<protein>
    <submittedName>
        <fullName evidence="1">Uncharacterized protein</fullName>
    </submittedName>
</protein>
<accession>B2JJD8</accession>
<organism evidence="1 2">
    <name type="scientific">Paraburkholderia phymatum (strain DSM 17167 / CIP 108236 / LMG 21445 / STM815)</name>
    <name type="common">Burkholderia phymatum</name>
    <dbReference type="NCBI Taxonomy" id="391038"/>
    <lineage>
        <taxon>Bacteria</taxon>
        <taxon>Pseudomonadati</taxon>
        <taxon>Pseudomonadota</taxon>
        <taxon>Betaproteobacteria</taxon>
        <taxon>Burkholderiales</taxon>
        <taxon>Burkholderiaceae</taxon>
        <taxon>Paraburkholderia</taxon>
    </lineage>
</organism>
<dbReference type="HOGENOM" id="CLU_2367444_0_0_4"/>
<dbReference type="EMBL" id="CP001043">
    <property type="protein sequence ID" value="ACC70681.1"/>
    <property type="molecule type" value="Genomic_DNA"/>
</dbReference>
<dbReference type="KEGG" id="bph:Bphy_1499"/>
<evidence type="ECO:0000313" key="1">
    <source>
        <dbReference type="EMBL" id="ACC70681.1"/>
    </source>
</evidence>
<keyword evidence="2" id="KW-1185">Reference proteome</keyword>
<reference evidence="2" key="1">
    <citation type="journal article" date="2014" name="Stand. Genomic Sci.">
        <title>Complete genome sequence of Burkholderia phymatum STM815(T), a broad host range and efficient nitrogen-fixing symbiont of Mimosa species.</title>
        <authorList>
            <person name="Moulin L."/>
            <person name="Klonowska A."/>
            <person name="Caroline B."/>
            <person name="Booth K."/>
            <person name="Vriezen J.A."/>
            <person name="Melkonian R."/>
            <person name="James E.K."/>
            <person name="Young J.P."/>
            <person name="Bena G."/>
            <person name="Hauser L."/>
            <person name="Land M."/>
            <person name="Kyrpides N."/>
            <person name="Bruce D."/>
            <person name="Chain P."/>
            <person name="Copeland A."/>
            <person name="Pitluck S."/>
            <person name="Woyke T."/>
            <person name="Lizotte-Waniewski M."/>
            <person name="Bristow J."/>
            <person name="Riley M."/>
        </authorList>
    </citation>
    <scope>NUCLEOTIDE SEQUENCE [LARGE SCALE GENOMIC DNA]</scope>
    <source>
        <strain evidence="2">DSM 17167 / CIP 108236 / LMG 21445 / STM815</strain>
    </source>
</reference>
<proteinExistence type="predicted"/>
<sequence>MAGCPSSQIARQDDIAALEGMLPRAEMVFLKEHYAALSRLVEYEEKAGRLIELARADELVLAAHSDAWLAWPSRRSIFTFLVRGLRGRPFKGDAQ</sequence>
<dbReference type="AlphaFoldDB" id="B2JJD8"/>
<dbReference type="Proteomes" id="UP000001192">
    <property type="component" value="Chromosome 1"/>
</dbReference>
<name>B2JJD8_PARP8</name>
<gene>
    <name evidence="1" type="ordered locus">Bphy_1499</name>
</gene>